<evidence type="ECO:0000256" key="1">
    <source>
        <dbReference type="ARBA" id="ARBA00007162"/>
    </source>
</evidence>
<evidence type="ECO:0000313" key="3">
    <source>
        <dbReference type="EMBL" id="OUD12829.1"/>
    </source>
</evidence>
<dbReference type="AlphaFoldDB" id="A0A251X6J6"/>
<dbReference type="Gene3D" id="3.40.190.10">
    <property type="entry name" value="Periplasmic binding protein-like II"/>
    <property type="match status" value="2"/>
</dbReference>
<evidence type="ECO:0008006" key="5">
    <source>
        <dbReference type="Google" id="ProtNLM"/>
    </source>
</evidence>
<reference evidence="3 4" key="1">
    <citation type="submission" date="2016-12" db="EMBL/GenBank/DDBJ databases">
        <title>Thioflexothrix psekupsii D3 genome sequencing and assembly.</title>
        <authorList>
            <person name="Fomenkov A."/>
            <person name="Vincze T."/>
            <person name="Grabovich M."/>
            <person name="Anton B.P."/>
            <person name="Dubinina G."/>
            <person name="Orlova M."/>
            <person name="Belousova E."/>
            <person name="Roberts R.J."/>
        </authorList>
    </citation>
    <scope>NUCLEOTIDE SEQUENCE [LARGE SCALE GENOMIC DNA]</scope>
    <source>
        <strain evidence="3">D3</strain>
    </source>
</reference>
<dbReference type="PANTHER" id="PTHR35841:SF1">
    <property type="entry name" value="PHOSPHONATES-BINDING PERIPLASMIC PROTEIN"/>
    <property type="match status" value="1"/>
</dbReference>
<dbReference type="EMBL" id="MSLT01000020">
    <property type="protein sequence ID" value="OUD12829.1"/>
    <property type="molecule type" value="Genomic_DNA"/>
</dbReference>
<comment type="caution">
    <text evidence="3">The sequence shown here is derived from an EMBL/GenBank/DDBJ whole genome shotgun (WGS) entry which is preliminary data.</text>
</comment>
<protein>
    <recommendedName>
        <fullName evidence="5">Phosphonate ABC transporter substrate-binding protein</fullName>
    </recommendedName>
</protein>
<name>A0A251X6J6_9GAMM</name>
<evidence type="ECO:0000313" key="4">
    <source>
        <dbReference type="Proteomes" id="UP000194798"/>
    </source>
</evidence>
<dbReference type="Proteomes" id="UP000194798">
    <property type="component" value="Unassembled WGS sequence"/>
</dbReference>
<dbReference type="GO" id="GO:0043190">
    <property type="term" value="C:ATP-binding cassette (ABC) transporter complex"/>
    <property type="evidence" value="ECO:0007669"/>
    <property type="project" value="InterPro"/>
</dbReference>
<accession>A0A251X6J6</accession>
<evidence type="ECO:0000256" key="2">
    <source>
        <dbReference type="ARBA" id="ARBA00022729"/>
    </source>
</evidence>
<proteinExistence type="inferred from homology"/>
<keyword evidence="2" id="KW-0732">Signal</keyword>
<dbReference type="SUPFAM" id="SSF53850">
    <property type="entry name" value="Periplasmic binding protein-like II"/>
    <property type="match status" value="1"/>
</dbReference>
<dbReference type="PANTHER" id="PTHR35841">
    <property type="entry name" value="PHOSPHONATES-BINDING PERIPLASMIC PROTEIN"/>
    <property type="match status" value="1"/>
</dbReference>
<keyword evidence="4" id="KW-1185">Reference proteome</keyword>
<dbReference type="OrthoDB" id="225238at2"/>
<dbReference type="RefSeq" id="WP_086488890.1">
    <property type="nucleotide sequence ID" value="NZ_MSLT01000020.1"/>
</dbReference>
<organism evidence="3 4">
    <name type="scientific">Thioflexithrix psekupsensis</name>
    <dbReference type="NCBI Taxonomy" id="1570016"/>
    <lineage>
        <taxon>Bacteria</taxon>
        <taxon>Pseudomonadati</taxon>
        <taxon>Pseudomonadota</taxon>
        <taxon>Gammaproteobacteria</taxon>
        <taxon>Thiotrichales</taxon>
        <taxon>Thioflexithrix</taxon>
    </lineage>
</organism>
<dbReference type="GO" id="GO:0055085">
    <property type="term" value="P:transmembrane transport"/>
    <property type="evidence" value="ECO:0007669"/>
    <property type="project" value="InterPro"/>
</dbReference>
<gene>
    <name evidence="3" type="ORF">TPSD3_12510</name>
</gene>
<dbReference type="NCBIfam" id="TIGR01098">
    <property type="entry name" value="3A0109s03R"/>
    <property type="match status" value="1"/>
</dbReference>
<dbReference type="InterPro" id="IPR005770">
    <property type="entry name" value="PhnD"/>
</dbReference>
<comment type="similarity">
    <text evidence="1">Belongs to the phosphate/phosphite/phosphonate binding protein family.</text>
</comment>
<dbReference type="Pfam" id="PF12974">
    <property type="entry name" value="Phosphonate-bd"/>
    <property type="match status" value="1"/>
</dbReference>
<sequence length="281" mass="31845">MRYIPLTQGAGFILLCFHLLFSPVQAKETLNLYIFPYLTAQQLLEKFTPLTDYLTEKTGIEIHPIISQSYEQHVQELGEDKIDIAYIGSIPYVKLIEKYGEKPLLVRLETAGTPTFRGAIVVHKDSPIQQIKEVINKRFAFGAQGSTMSHLMQDYLLRESGVTLEQLAWHEFLGSHDNVALGVLMGEFDAGAVIEDIVYKYQERGLRVLAWTPEISEHLLLTRRDLPTAQIEALRNALLTITEHPQAPTILSAIRANLTNFVPVLDSDYDGLREIVRKLEQ</sequence>